<evidence type="ECO:0000313" key="2">
    <source>
        <dbReference type="EMBL" id="KAG6489134.1"/>
    </source>
</evidence>
<gene>
    <name evidence="2" type="ORF">ZIOFF_050392</name>
</gene>
<accession>A0A8J5FKA8</accession>
<keyword evidence="1" id="KW-1133">Transmembrane helix</keyword>
<comment type="caution">
    <text evidence="2">The sequence shown here is derived from an EMBL/GenBank/DDBJ whole genome shotgun (WGS) entry which is preliminary data.</text>
</comment>
<reference evidence="2 3" key="1">
    <citation type="submission" date="2020-08" db="EMBL/GenBank/DDBJ databases">
        <title>Plant Genome Project.</title>
        <authorList>
            <person name="Zhang R.-G."/>
        </authorList>
    </citation>
    <scope>NUCLEOTIDE SEQUENCE [LARGE SCALE GENOMIC DNA]</scope>
    <source>
        <tissue evidence="2">Rhizome</tissue>
    </source>
</reference>
<feature type="transmembrane region" description="Helical" evidence="1">
    <location>
        <begin position="20"/>
        <end position="40"/>
    </location>
</feature>
<dbReference type="EMBL" id="JACMSC010000014">
    <property type="protein sequence ID" value="KAG6489134.1"/>
    <property type="molecule type" value="Genomic_DNA"/>
</dbReference>
<name>A0A8J5FKA8_ZINOF</name>
<dbReference type="Proteomes" id="UP000734854">
    <property type="component" value="Unassembled WGS sequence"/>
</dbReference>
<proteinExistence type="predicted"/>
<dbReference type="PANTHER" id="PTHR34658">
    <property type="entry name" value="OS01G0151800 PROTEIN"/>
    <property type="match status" value="1"/>
</dbReference>
<evidence type="ECO:0000313" key="3">
    <source>
        <dbReference type="Proteomes" id="UP000734854"/>
    </source>
</evidence>
<dbReference type="PANTHER" id="PTHR34658:SF2">
    <property type="entry name" value="OS01G0151800 PROTEIN"/>
    <property type="match status" value="1"/>
</dbReference>
<keyword evidence="1" id="KW-0812">Transmembrane</keyword>
<evidence type="ECO:0000256" key="1">
    <source>
        <dbReference type="SAM" id="Phobius"/>
    </source>
</evidence>
<keyword evidence="3" id="KW-1185">Reference proteome</keyword>
<dbReference type="OrthoDB" id="1921102at2759"/>
<protein>
    <submittedName>
        <fullName evidence="2">Uncharacterized protein</fullName>
    </submittedName>
</protein>
<sequence length="124" mass="13593">MALPFLPMDLMEALHNRWQCIVYAVAWTILIIITVALAALSPELAFIWAVSPTSAFMQACGAGTVRLPMEGSPNLVVCLPSIRFDRSNIDIVVPPLFAVLVVMSSALVVRAIGLWEAEEEQRIN</sequence>
<organism evidence="2 3">
    <name type="scientific">Zingiber officinale</name>
    <name type="common">Ginger</name>
    <name type="synonym">Amomum zingiber</name>
    <dbReference type="NCBI Taxonomy" id="94328"/>
    <lineage>
        <taxon>Eukaryota</taxon>
        <taxon>Viridiplantae</taxon>
        <taxon>Streptophyta</taxon>
        <taxon>Embryophyta</taxon>
        <taxon>Tracheophyta</taxon>
        <taxon>Spermatophyta</taxon>
        <taxon>Magnoliopsida</taxon>
        <taxon>Liliopsida</taxon>
        <taxon>Zingiberales</taxon>
        <taxon>Zingiberaceae</taxon>
        <taxon>Zingiber</taxon>
    </lineage>
</organism>
<feature type="transmembrane region" description="Helical" evidence="1">
    <location>
        <begin position="91"/>
        <end position="115"/>
    </location>
</feature>
<keyword evidence="1" id="KW-0472">Membrane</keyword>
<dbReference type="AlphaFoldDB" id="A0A8J5FKA8"/>